<name>A0ABU0H8E1_9HYPH</name>
<dbReference type="EMBL" id="JAUSVO010000004">
    <property type="protein sequence ID" value="MDQ0438579.1"/>
    <property type="molecule type" value="Genomic_DNA"/>
</dbReference>
<evidence type="ECO:0000313" key="2">
    <source>
        <dbReference type="Proteomes" id="UP001241603"/>
    </source>
</evidence>
<comment type="caution">
    <text evidence="1">The sequence shown here is derived from an EMBL/GenBank/DDBJ whole genome shotgun (WGS) entry which is preliminary data.</text>
</comment>
<keyword evidence="2" id="KW-1185">Reference proteome</keyword>
<sequence>MTNNNNKSAGQAFDVQNRRGRQDASYFIQVLASVSGRGAAFSLAGIAPQRRISLGGTA</sequence>
<accession>A0ABU0H8E1</accession>
<proteinExistence type="predicted"/>
<protein>
    <submittedName>
        <fullName evidence="1">Uncharacterized protein</fullName>
    </submittedName>
</protein>
<gene>
    <name evidence="1" type="ORF">QO014_002974</name>
</gene>
<dbReference type="RefSeq" id="WP_266349488.1">
    <property type="nucleotide sequence ID" value="NZ_JAPKNG010000004.1"/>
</dbReference>
<evidence type="ECO:0000313" key="1">
    <source>
        <dbReference type="EMBL" id="MDQ0438579.1"/>
    </source>
</evidence>
<reference evidence="1 2" key="1">
    <citation type="submission" date="2023-07" db="EMBL/GenBank/DDBJ databases">
        <title>Genomic Encyclopedia of Type Strains, Phase IV (KMG-IV): sequencing the most valuable type-strain genomes for metagenomic binning, comparative biology and taxonomic classification.</title>
        <authorList>
            <person name="Goeker M."/>
        </authorList>
    </citation>
    <scope>NUCLEOTIDE SEQUENCE [LARGE SCALE GENOMIC DNA]</scope>
    <source>
        <strain evidence="1 2">B6-8</strain>
    </source>
</reference>
<organism evidence="1 2">
    <name type="scientific">Kaistia dalseonensis</name>
    <dbReference type="NCBI Taxonomy" id="410840"/>
    <lineage>
        <taxon>Bacteria</taxon>
        <taxon>Pseudomonadati</taxon>
        <taxon>Pseudomonadota</taxon>
        <taxon>Alphaproteobacteria</taxon>
        <taxon>Hyphomicrobiales</taxon>
        <taxon>Kaistiaceae</taxon>
        <taxon>Kaistia</taxon>
    </lineage>
</organism>
<dbReference type="Proteomes" id="UP001241603">
    <property type="component" value="Unassembled WGS sequence"/>
</dbReference>